<reference evidence="4" key="1">
    <citation type="submission" date="2006-10" db="EMBL/GenBank/DDBJ databases">
        <title>Complete sequence of Solibacter usitatus Ellin6076.</title>
        <authorList>
            <consortium name="US DOE Joint Genome Institute"/>
            <person name="Copeland A."/>
            <person name="Lucas S."/>
            <person name="Lapidus A."/>
            <person name="Barry K."/>
            <person name="Detter J.C."/>
            <person name="Glavina del Rio T."/>
            <person name="Hammon N."/>
            <person name="Israni S."/>
            <person name="Dalin E."/>
            <person name="Tice H."/>
            <person name="Pitluck S."/>
            <person name="Thompson L.S."/>
            <person name="Brettin T."/>
            <person name="Bruce D."/>
            <person name="Han C."/>
            <person name="Tapia R."/>
            <person name="Gilna P."/>
            <person name="Schmutz J."/>
            <person name="Larimer F."/>
            <person name="Land M."/>
            <person name="Hauser L."/>
            <person name="Kyrpides N."/>
            <person name="Mikhailova N."/>
            <person name="Janssen P.H."/>
            <person name="Kuske C.R."/>
            <person name="Richardson P."/>
        </authorList>
    </citation>
    <scope>NUCLEOTIDE SEQUENCE</scope>
    <source>
        <strain evidence="4">Ellin6076</strain>
    </source>
</reference>
<dbReference type="PANTHER" id="PTHR36842">
    <property type="entry name" value="PROTEIN TOLB HOMOLOG"/>
    <property type="match status" value="1"/>
</dbReference>
<dbReference type="InterPro" id="IPR011659">
    <property type="entry name" value="WD40"/>
</dbReference>
<organism evidence="4">
    <name type="scientific">Solibacter usitatus (strain Ellin6076)</name>
    <dbReference type="NCBI Taxonomy" id="234267"/>
    <lineage>
        <taxon>Bacteria</taxon>
        <taxon>Pseudomonadati</taxon>
        <taxon>Acidobacteriota</taxon>
        <taxon>Terriglobia</taxon>
        <taxon>Bryobacterales</taxon>
        <taxon>Solibacteraceae</taxon>
        <taxon>Candidatus Solibacter</taxon>
    </lineage>
</organism>
<dbReference type="PANTHER" id="PTHR36842:SF1">
    <property type="entry name" value="PROTEIN TOLB"/>
    <property type="match status" value="1"/>
</dbReference>
<evidence type="ECO:0000256" key="2">
    <source>
        <dbReference type="SAM" id="MobiDB-lite"/>
    </source>
</evidence>
<accession>Q026U7</accession>
<dbReference type="Gene3D" id="2.120.10.30">
    <property type="entry name" value="TolB, C-terminal domain"/>
    <property type="match status" value="2"/>
</dbReference>
<feature type="region of interest" description="Disordered" evidence="2">
    <location>
        <begin position="26"/>
        <end position="46"/>
    </location>
</feature>
<protein>
    <recommendedName>
        <fullName evidence="5">WD40 domain protein beta Propeller</fullName>
    </recommendedName>
</protein>
<evidence type="ECO:0008006" key="5">
    <source>
        <dbReference type="Google" id="ProtNLM"/>
    </source>
</evidence>
<dbReference type="STRING" id="234267.Acid_1982"/>
<keyword evidence="3" id="KW-0732">Signal</keyword>
<dbReference type="HOGENOM" id="CLU_675974_0_0_0"/>
<sequence precursor="true">MIRYWLTNVCSFVLLVAVCPLVSGQSPTKTGAGRPDVSPGGRPFHPREACKATAKRAPDGLVVWSPDGKQYVVNKKDAAGVYQLYVGNAADTNPVCISCSQRPNSPAPDRHKLQPNWHPSGKWIAVAGEWDVLPPLLFSTPDLIEGWVQSGLWVNIYVTRPDGSEWHRLSDFGHGNGDGFTGVAFTPDGTQGVWAQIVDGNISKFLFGRWQLIQADFRQDANGVPGFSNLRDITPAGASWVEPGNFAPDGKSLVMTADIGLTDPQGMDQFILDISTGNVRNLTNSPDVWDEHGTFSPDGKKIFFMSSYPFRNNPLAHTVLFLQTEFMLMDSDGSNLQQVTHFNSPGYPESNVPLQRTAAAGGVWRPDGRQISALNLFFPVYQTWWINLSGPCGEASPRPRLPLSIWR</sequence>
<dbReference type="eggNOG" id="COG0823">
    <property type="taxonomic scope" value="Bacteria"/>
</dbReference>
<name>Q026U7_SOLUE</name>
<dbReference type="SUPFAM" id="SSF82171">
    <property type="entry name" value="DPP6 N-terminal domain-like"/>
    <property type="match status" value="1"/>
</dbReference>
<evidence type="ECO:0000256" key="1">
    <source>
        <dbReference type="ARBA" id="ARBA00009820"/>
    </source>
</evidence>
<dbReference type="AlphaFoldDB" id="Q026U7"/>
<dbReference type="InterPro" id="IPR011042">
    <property type="entry name" value="6-blade_b-propeller_TolB-like"/>
</dbReference>
<dbReference type="EMBL" id="CP000473">
    <property type="protein sequence ID" value="ABJ82972.1"/>
    <property type="molecule type" value="Genomic_DNA"/>
</dbReference>
<proteinExistence type="inferred from homology"/>
<comment type="similarity">
    <text evidence="1">Belongs to the TolB family.</text>
</comment>
<evidence type="ECO:0000256" key="3">
    <source>
        <dbReference type="SAM" id="SignalP"/>
    </source>
</evidence>
<dbReference type="OrthoDB" id="159283at2"/>
<gene>
    <name evidence="4" type="ordered locus">Acid_1982</name>
</gene>
<dbReference type="InParanoid" id="Q026U7"/>
<evidence type="ECO:0000313" key="4">
    <source>
        <dbReference type="EMBL" id="ABJ82972.1"/>
    </source>
</evidence>
<dbReference type="KEGG" id="sus:Acid_1982"/>
<dbReference type="Pfam" id="PF07676">
    <property type="entry name" value="PD40"/>
    <property type="match status" value="1"/>
</dbReference>
<feature type="signal peptide" evidence="3">
    <location>
        <begin position="1"/>
        <end position="24"/>
    </location>
</feature>
<feature type="chain" id="PRO_5004163348" description="WD40 domain protein beta Propeller" evidence="3">
    <location>
        <begin position="25"/>
        <end position="407"/>
    </location>
</feature>